<evidence type="ECO:0000256" key="4">
    <source>
        <dbReference type="RuleBase" id="RU362026"/>
    </source>
</evidence>
<keyword evidence="8" id="KW-1185">Reference proteome</keyword>
<keyword evidence="2 7" id="KW-0489">Methyltransferase</keyword>
<dbReference type="GO" id="GO:0003677">
    <property type="term" value="F:DNA binding"/>
    <property type="evidence" value="ECO:0007669"/>
    <property type="project" value="InterPro"/>
</dbReference>
<dbReference type="PANTHER" id="PTHR13370:SF3">
    <property type="entry name" value="TRNA (GUANINE(10)-N2)-METHYLTRANSFERASE HOMOLOG"/>
    <property type="match status" value="1"/>
</dbReference>
<dbReference type="RefSeq" id="WP_081340272.1">
    <property type="nucleotide sequence ID" value="NZ_FITM01000166.1"/>
</dbReference>
<comment type="similarity">
    <text evidence="1 4">Belongs to the N(4)/N(6)-methyltransferase family.</text>
</comment>
<dbReference type="SUPFAM" id="SSF53335">
    <property type="entry name" value="S-adenosyl-L-methionine-dependent methyltransferases"/>
    <property type="match status" value="1"/>
</dbReference>
<dbReference type="Proteomes" id="UP000182631">
    <property type="component" value="Unassembled WGS sequence"/>
</dbReference>
<dbReference type="GO" id="GO:0005737">
    <property type="term" value="C:cytoplasm"/>
    <property type="evidence" value="ECO:0007669"/>
    <property type="project" value="TreeGrafter"/>
</dbReference>
<evidence type="ECO:0000256" key="5">
    <source>
        <dbReference type="SAM" id="MobiDB-lite"/>
    </source>
</evidence>
<dbReference type="GO" id="GO:0008170">
    <property type="term" value="F:N-methyltransferase activity"/>
    <property type="evidence" value="ECO:0007669"/>
    <property type="project" value="InterPro"/>
</dbReference>
<dbReference type="REBASE" id="177071">
    <property type="entry name" value="M.Sspm9ORF1563P"/>
</dbReference>
<dbReference type="InterPro" id="IPR001091">
    <property type="entry name" value="RM_Methyltransferase"/>
</dbReference>
<dbReference type="OrthoDB" id="9800801at2"/>
<feature type="compositionally biased region" description="Polar residues" evidence="5">
    <location>
        <begin position="307"/>
        <end position="322"/>
    </location>
</feature>
<gene>
    <name evidence="7" type="ORF">FLM9_1563</name>
</gene>
<dbReference type="AlphaFoldDB" id="A0A161KBM8"/>
<protein>
    <recommendedName>
        <fullName evidence="4">Methyltransferase</fullName>
        <ecNumber evidence="4">2.1.1.-</ecNumber>
    </recommendedName>
</protein>
<evidence type="ECO:0000313" key="7">
    <source>
        <dbReference type="EMBL" id="CZB23086.1"/>
    </source>
</evidence>
<dbReference type="Gene3D" id="3.40.50.150">
    <property type="entry name" value="Vaccinia Virus protein VP39"/>
    <property type="match status" value="1"/>
</dbReference>
<feature type="region of interest" description="Disordered" evidence="5">
    <location>
        <begin position="296"/>
        <end position="322"/>
    </location>
</feature>
<evidence type="ECO:0000256" key="1">
    <source>
        <dbReference type="ARBA" id="ARBA00006594"/>
    </source>
</evidence>
<dbReference type="EMBL" id="FITM01000166">
    <property type="protein sequence ID" value="CZB23086.1"/>
    <property type="molecule type" value="Genomic_DNA"/>
</dbReference>
<evidence type="ECO:0000256" key="3">
    <source>
        <dbReference type="ARBA" id="ARBA00022679"/>
    </source>
</evidence>
<sequence>MTDQITIQANSVEWIKEQPSATFDLIIADPPYNVGKDYGTTVDSVDKYEYLRFLHGWTAEASRLLKPHGTIYVFMGFRFISYLYDILENECELFFNTWICWHYTQGQGRRRGFSVRHDDILMFTKHPKNFIFNLDDIRVPQKYYRSVNNMRGANPGDVWEFSHIHFCQGNRQAHPTQKPEGLIERMVLASSSKGDNVLDPFSGSGTTLRVCQQLSRNCTGVEINPEYVEMTRDRLAQPFSGFDSIDPRMKRVPFDLRDPHIRQEYVKQHKHWFLKNHEGDIEAFEKEVVARLYGHINPRKKTKPPKSDSQSGDLFTFSQLGT</sequence>
<proteinExistence type="inferred from homology"/>
<dbReference type="InterPro" id="IPR002052">
    <property type="entry name" value="DNA_methylase_N6_adenine_CS"/>
</dbReference>
<evidence type="ECO:0000313" key="8">
    <source>
        <dbReference type="Proteomes" id="UP000182631"/>
    </source>
</evidence>
<accession>A0A161KBM8</accession>
<feature type="domain" description="DNA methylase N-4/N-6" evidence="6">
    <location>
        <begin position="24"/>
        <end position="231"/>
    </location>
</feature>
<dbReference type="PANTHER" id="PTHR13370">
    <property type="entry name" value="RNA METHYLASE-RELATED"/>
    <property type="match status" value="1"/>
</dbReference>
<dbReference type="Pfam" id="PF01555">
    <property type="entry name" value="N6_N4_Mtase"/>
    <property type="match status" value="1"/>
</dbReference>
<dbReference type="GO" id="GO:0032259">
    <property type="term" value="P:methylation"/>
    <property type="evidence" value="ECO:0007669"/>
    <property type="project" value="UniProtKB-KW"/>
</dbReference>
<evidence type="ECO:0000259" key="6">
    <source>
        <dbReference type="Pfam" id="PF01555"/>
    </source>
</evidence>
<keyword evidence="3 7" id="KW-0808">Transferase</keyword>
<dbReference type="PRINTS" id="PR00508">
    <property type="entry name" value="S21N4MTFRASE"/>
</dbReference>
<dbReference type="EC" id="2.1.1.-" evidence="4"/>
<evidence type="ECO:0000256" key="2">
    <source>
        <dbReference type="ARBA" id="ARBA00022603"/>
    </source>
</evidence>
<organism evidence="7 8">
    <name type="scientific">Candidatus Synechococcus spongiarum</name>
    <dbReference type="NCBI Taxonomy" id="431041"/>
    <lineage>
        <taxon>Bacteria</taxon>
        <taxon>Bacillati</taxon>
        <taxon>Cyanobacteriota</taxon>
        <taxon>Cyanophyceae</taxon>
        <taxon>Synechococcales</taxon>
        <taxon>Synechococcaceae</taxon>
        <taxon>Synechococcus</taxon>
    </lineage>
</organism>
<reference evidence="8" key="1">
    <citation type="submission" date="2016-02" db="EMBL/GenBank/DDBJ databases">
        <authorList>
            <person name="liu f."/>
        </authorList>
    </citation>
    <scope>NUCLEOTIDE SEQUENCE [LARGE SCALE GENOMIC DNA]</scope>
</reference>
<dbReference type="InterPro" id="IPR029063">
    <property type="entry name" value="SAM-dependent_MTases_sf"/>
</dbReference>
<name>A0A161KBM8_9SYNE</name>
<dbReference type="InterPro" id="IPR002941">
    <property type="entry name" value="DNA_methylase_N4/N6"/>
</dbReference>
<dbReference type="PROSITE" id="PS00092">
    <property type="entry name" value="N6_MTASE"/>
    <property type="match status" value="1"/>
</dbReference>